<evidence type="ECO:0000313" key="10">
    <source>
        <dbReference type="EnsemblMetazoa" id="MDOA001283-PB"/>
    </source>
</evidence>
<evidence type="ECO:0000256" key="5">
    <source>
        <dbReference type="ARBA" id="ARBA00022777"/>
    </source>
</evidence>
<name>A0A1I8M4Y8_MUSDO</name>
<dbReference type="EnsemblMetazoa" id="MDOA001283-RB">
    <property type="protein sequence ID" value="MDOA001283-PB"/>
    <property type="gene ID" value="MDOA001283"/>
</dbReference>
<gene>
    <name evidence="10" type="primary">101898107</name>
    <name evidence="12" type="synonym">LOC101898107</name>
</gene>
<dbReference type="AlphaFoldDB" id="A0A1I8M4Y8"/>
<feature type="compositionally biased region" description="Polar residues" evidence="8">
    <location>
        <begin position="7"/>
        <end position="25"/>
    </location>
</feature>
<dbReference type="PROSITE" id="PS50011">
    <property type="entry name" value="PROTEIN_KINASE_DOM"/>
    <property type="match status" value="1"/>
</dbReference>
<feature type="region of interest" description="Disordered" evidence="8">
    <location>
        <begin position="1"/>
        <end position="55"/>
    </location>
</feature>
<evidence type="ECO:0000256" key="1">
    <source>
        <dbReference type="ARBA" id="ARBA00012513"/>
    </source>
</evidence>
<dbReference type="PANTHER" id="PTHR44167">
    <property type="entry name" value="OVARIAN-SPECIFIC SERINE/THREONINE-PROTEIN KINASE LOK-RELATED"/>
    <property type="match status" value="1"/>
</dbReference>
<feature type="compositionally biased region" description="Polar residues" evidence="8">
    <location>
        <begin position="468"/>
        <end position="488"/>
    </location>
</feature>
<dbReference type="SMART" id="SM00220">
    <property type="entry name" value="S_TKc"/>
    <property type="match status" value="1"/>
</dbReference>
<keyword evidence="2" id="KW-0723">Serine/threonine-protein kinase</keyword>
<proteinExistence type="predicted"/>
<evidence type="ECO:0000256" key="2">
    <source>
        <dbReference type="ARBA" id="ARBA00022527"/>
    </source>
</evidence>
<evidence type="ECO:0000313" key="11">
    <source>
        <dbReference type="Proteomes" id="UP001652621"/>
    </source>
</evidence>
<dbReference type="InterPro" id="IPR000719">
    <property type="entry name" value="Prot_kinase_dom"/>
</dbReference>
<protein>
    <recommendedName>
        <fullName evidence="1">non-specific serine/threonine protein kinase</fullName>
        <ecNumber evidence="1">2.7.11.1</ecNumber>
    </recommendedName>
</protein>
<evidence type="ECO:0000256" key="7">
    <source>
        <dbReference type="PROSITE-ProRule" id="PRU10141"/>
    </source>
</evidence>
<dbReference type="GO" id="GO:0005524">
    <property type="term" value="F:ATP binding"/>
    <property type="evidence" value="ECO:0007669"/>
    <property type="project" value="UniProtKB-UniRule"/>
</dbReference>
<accession>A0A1I8M4Y8</accession>
<dbReference type="InterPro" id="IPR017441">
    <property type="entry name" value="Protein_kinase_ATP_BS"/>
</dbReference>
<evidence type="ECO:0000256" key="3">
    <source>
        <dbReference type="ARBA" id="ARBA00022679"/>
    </source>
</evidence>
<feature type="region of interest" description="Disordered" evidence="8">
    <location>
        <begin position="438"/>
        <end position="499"/>
    </location>
</feature>
<dbReference type="Pfam" id="PF00069">
    <property type="entry name" value="Pkinase"/>
    <property type="match status" value="2"/>
</dbReference>
<evidence type="ECO:0000259" key="9">
    <source>
        <dbReference type="PROSITE" id="PS50011"/>
    </source>
</evidence>
<dbReference type="FunFam" id="3.30.200.20:FF:000765">
    <property type="entry name" value="Cdc7 kinase, isoform B"/>
    <property type="match status" value="1"/>
</dbReference>
<dbReference type="OrthoDB" id="10020333at2759"/>
<evidence type="ECO:0000256" key="4">
    <source>
        <dbReference type="ARBA" id="ARBA00022741"/>
    </source>
</evidence>
<keyword evidence="5 12" id="KW-0418">Kinase</keyword>
<feature type="compositionally biased region" description="Polar residues" evidence="8">
    <location>
        <begin position="438"/>
        <end position="456"/>
    </location>
</feature>
<dbReference type="GO" id="GO:0044773">
    <property type="term" value="P:mitotic DNA damage checkpoint signaling"/>
    <property type="evidence" value="ECO:0007669"/>
    <property type="project" value="TreeGrafter"/>
</dbReference>
<keyword evidence="11" id="KW-1185">Reference proteome</keyword>
<dbReference type="GO" id="GO:0004674">
    <property type="term" value="F:protein serine/threonine kinase activity"/>
    <property type="evidence" value="ECO:0007669"/>
    <property type="project" value="UniProtKB-KW"/>
</dbReference>
<evidence type="ECO:0000256" key="8">
    <source>
        <dbReference type="SAM" id="MobiDB-lite"/>
    </source>
</evidence>
<dbReference type="STRING" id="7370.A0A1I8M4Y8"/>
<dbReference type="VEuPathDB" id="VectorBase:MDOA001283"/>
<dbReference type="Gene3D" id="3.30.200.20">
    <property type="entry name" value="Phosphorylase Kinase, domain 1"/>
    <property type="match status" value="1"/>
</dbReference>
<feature type="compositionally biased region" description="Low complexity" evidence="8">
    <location>
        <begin position="33"/>
        <end position="45"/>
    </location>
</feature>
<dbReference type="PROSITE" id="PS00108">
    <property type="entry name" value="PROTEIN_KINASE_ST"/>
    <property type="match status" value="1"/>
</dbReference>
<feature type="binding site" evidence="7">
    <location>
        <position position="174"/>
    </location>
    <ligand>
        <name>ATP</name>
        <dbReference type="ChEBI" id="CHEBI:30616"/>
    </ligand>
</feature>
<dbReference type="PROSITE" id="PS00107">
    <property type="entry name" value="PROTEIN_KINASE_ATP"/>
    <property type="match status" value="1"/>
</dbReference>
<dbReference type="GO" id="GO:0005634">
    <property type="term" value="C:nucleus"/>
    <property type="evidence" value="ECO:0007669"/>
    <property type="project" value="TreeGrafter"/>
</dbReference>
<dbReference type="Gene3D" id="1.10.510.10">
    <property type="entry name" value="Transferase(Phosphotransferase) domain 1"/>
    <property type="match status" value="2"/>
</dbReference>
<sequence>MERKLRNSFNLKGATTTSIPSPQTAQHHHGTRQRTAATTLQQQQQPVVYKSPVTTTTTHSIISGPVQKNEKNPNNNNIINEEVSAMTTAADADLNEQQQQEQQQQLAVAAHAKPLSRNKNEEAINDLRTRIPEIENIFDIHSRIGNGTFSTVLLGTLKKEANLPENQRRKFAIKHHIPTSHPDRIMKELQCMAKIGGTDNVCGINCCIRYNESVAFIMPYLPHDRFHDFFSRMDVAEVQYYMKNLLIALRHVHRFNVIHRDVKPSNFLYNRRKRQFLLVDFGLAQQVAPPPQSSQLPMAQHSPVLLGKTTNQAMPAPGEAKRLRENDDSHVRKASDGSTAVAVTGAGEVVSGNAKRLRCTGPDYQQTMESGTTVKAATAAPAPLLNSGTLTNSPFKMPLKQINVIPNTLVGSATTKSALPHAAAAVGVAAAHNTNELGVNSRKSAGGSVTMSSRLQQKLRAQGGAEAASSNHRSPSSMGGNKSLATQGSNGGGGGGVASDNKYNTNRNLSSASGPKCFCYGTSQVCNICLVKKEIHASRAGTPGYRPPEVLLKYPDQTTAVDVWASGVIFLSILSSVYPFFKAPNDYVALAEMVTIFGDKAIRKTAVLLDRLVTLSQKTKPLDLRKLCVRFRNRVKYSSPELLKKYQNATDGSCEVCKNCDQFYFNCLCMETSFVTEPIDGDDIYPASAYDLLYRLLEVNPHKRITAEEALKHPFFEECHNNNNNNHEKSNTTTITMGLVAAVGDSVAHE</sequence>
<keyword evidence="3" id="KW-0808">Transferase</keyword>
<evidence type="ECO:0000256" key="6">
    <source>
        <dbReference type="ARBA" id="ARBA00022840"/>
    </source>
</evidence>
<feature type="domain" description="Protein kinase" evidence="9">
    <location>
        <begin position="138"/>
        <end position="716"/>
    </location>
</feature>
<evidence type="ECO:0000313" key="12">
    <source>
        <dbReference type="RefSeq" id="XP_058978325.1"/>
    </source>
</evidence>
<dbReference type="PANTHER" id="PTHR44167:SF23">
    <property type="entry name" value="CDC7 KINASE, ISOFORM A-RELATED"/>
    <property type="match status" value="1"/>
</dbReference>
<dbReference type="SUPFAM" id="SSF56112">
    <property type="entry name" value="Protein kinase-like (PK-like)"/>
    <property type="match status" value="1"/>
</dbReference>
<dbReference type="Proteomes" id="UP001652621">
    <property type="component" value="Unplaced"/>
</dbReference>
<dbReference type="VEuPathDB" id="VectorBase:MDOMA2_021246"/>
<dbReference type="RefSeq" id="XP_058978325.1">
    <property type="nucleotide sequence ID" value="XM_059122342.1"/>
</dbReference>
<keyword evidence="4 7" id="KW-0547">Nucleotide-binding</keyword>
<dbReference type="EC" id="2.7.11.1" evidence="1"/>
<reference evidence="12" key="2">
    <citation type="submission" date="2025-05" db="UniProtKB">
        <authorList>
            <consortium name="RefSeq"/>
        </authorList>
    </citation>
    <scope>IDENTIFICATION</scope>
    <source>
        <strain evidence="12">Aabys</strain>
        <tissue evidence="12">Whole body</tissue>
    </source>
</reference>
<organism evidence="10">
    <name type="scientific">Musca domestica</name>
    <name type="common">House fly</name>
    <dbReference type="NCBI Taxonomy" id="7370"/>
    <lineage>
        <taxon>Eukaryota</taxon>
        <taxon>Metazoa</taxon>
        <taxon>Ecdysozoa</taxon>
        <taxon>Arthropoda</taxon>
        <taxon>Hexapoda</taxon>
        <taxon>Insecta</taxon>
        <taxon>Pterygota</taxon>
        <taxon>Neoptera</taxon>
        <taxon>Endopterygota</taxon>
        <taxon>Diptera</taxon>
        <taxon>Brachycera</taxon>
        <taxon>Muscomorpha</taxon>
        <taxon>Muscoidea</taxon>
        <taxon>Muscidae</taxon>
        <taxon>Musca</taxon>
    </lineage>
</organism>
<reference evidence="10" key="1">
    <citation type="submission" date="2020-05" db="UniProtKB">
        <authorList>
            <consortium name="EnsemblMetazoa"/>
        </authorList>
    </citation>
    <scope>IDENTIFICATION</scope>
    <source>
        <strain evidence="10">Aabys</strain>
    </source>
</reference>
<keyword evidence="6 7" id="KW-0067">ATP-binding</keyword>
<dbReference type="InterPro" id="IPR011009">
    <property type="entry name" value="Kinase-like_dom_sf"/>
</dbReference>
<dbReference type="InterPro" id="IPR008271">
    <property type="entry name" value="Ser/Thr_kinase_AS"/>
</dbReference>